<dbReference type="AlphaFoldDB" id="A0AAV4DBV0"/>
<evidence type="ECO:0000313" key="4">
    <source>
        <dbReference type="EMBL" id="GFO41575.1"/>
    </source>
</evidence>
<evidence type="ECO:0000256" key="1">
    <source>
        <dbReference type="ARBA" id="ARBA00001968"/>
    </source>
</evidence>
<reference evidence="4 5" key="1">
    <citation type="journal article" date="2021" name="Elife">
        <title>Chloroplast acquisition without the gene transfer in kleptoplastic sea slugs, Plakobranchus ocellatus.</title>
        <authorList>
            <person name="Maeda T."/>
            <person name="Takahashi S."/>
            <person name="Yoshida T."/>
            <person name="Shimamura S."/>
            <person name="Takaki Y."/>
            <person name="Nagai Y."/>
            <person name="Toyoda A."/>
            <person name="Suzuki Y."/>
            <person name="Arimoto A."/>
            <person name="Ishii H."/>
            <person name="Satoh N."/>
            <person name="Nishiyama T."/>
            <person name="Hasebe M."/>
            <person name="Maruyama T."/>
            <person name="Minagawa J."/>
            <person name="Obokata J."/>
            <person name="Shigenobu S."/>
        </authorList>
    </citation>
    <scope>NUCLEOTIDE SEQUENCE [LARGE SCALE GENOMIC DNA]</scope>
</reference>
<proteinExistence type="predicted"/>
<dbReference type="Proteomes" id="UP000735302">
    <property type="component" value="Unassembled WGS sequence"/>
</dbReference>
<comment type="cofactor">
    <cofactor evidence="1">
        <name>a divalent metal cation</name>
        <dbReference type="ChEBI" id="CHEBI:60240"/>
    </cofactor>
</comment>
<accession>A0AAV4DBV0</accession>
<evidence type="ECO:0000313" key="5">
    <source>
        <dbReference type="Proteomes" id="UP000735302"/>
    </source>
</evidence>
<evidence type="ECO:0000259" key="3">
    <source>
        <dbReference type="Pfam" id="PF13359"/>
    </source>
</evidence>
<protein>
    <recommendedName>
        <fullName evidence="3">DDE Tnp4 domain-containing protein</fullName>
    </recommendedName>
</protein>
<keyword evidence="2" id="KW-0479">Metal-binding</keyword>
<name>A0AAV4DBV0_9GAST</name>
<evidence type="ECO:0000256" key="2">
    <source>
        <dbReference type="ARBA" id="ARBA00022723"/>
    </source>
</evidence>
<organism evidence="4 5">
    <name type="scientific">Plakobranchus ocellatus</name>
    <dbReference type="NCBI Taxonomy" id="259542"/>
    <lineage>
        <taxon>Eukaryota</taxon>
        <taxon>Metazoa</taxon>
        <taxon>Spiralia</taxon>
        <taxon>Lophotrochozoa</taxon>
        <taxon>Mollusca</taxon>
        <taxon>Gastropoda</taxon>
        <taxon>Heterobranchia</taxon>
        <taxon>Euthyneura</taxon>
        <taxon>Panpulmonata</taxon>
        <taxon>Sacoglossa</taxon>
        <taxon>Placobranchoidea</taxon>
        <taxon>Plakobranchidae</taxon>
        <taxon>Plakobranchus</taxon>
    </lineage>
</organism>
<sequence>MWHHTKAIATVIDVGPYGSNSDGGIIQDSAFYKLLNSNNLNIPELTFTPRTDITVPFVFVAYEAFPFTPNMMRPFHRREVTDEKRIFNYRVSRARRQVKCPFGILSSMWRILLATIEVHNTFACDIKAVCPSQCDNIQRGRQDSLHF</sequence>
<feature type="domain" description="DDE Tnp4" evidence="3">
    <location>
        <begin position="9"/>
        <end position="130"/>
    </location>
</feature>
<dbReference type="InterPro" id="IPR027806">
    <property type="entry name" value="HARBI1_dom"/>
</dbReference>
<dbReference type="GO" id="GO:0046872">
    <property type="term" value="F:metal ion binding"/>
    <property type="evidence" value="ECO:0007669"/>
    <property type="project" value="UniProtKB-KW"/>
</dbReference>
<gene>
    <name evidence="4" type="ORF">PoB_006808000</name>
</gene>
<dbReference type="EMBL" id="BLXT01007705">
    <property type="protein sequence ID" value="GFO41575.1"/>
    <property type="molecule type" value="Genomic_DNA"/>
</dbReference>
<dbReference type="Pfam" id="PF13359">
    <property type="entry name" value="DDE_Tnp_4"/>
    <property type="match status" value="1"/>
</dbReference>
<comment type="caution">
    <text evidence="4">The sequence shown here is derived from an EMBL/GenBank/DDBJ whole genome shotgun (WGS) entry which is preliminary data.</text>
</comment>
<keyword evidence="5" id="KW-1185">Reference proteome</keyword>